<dbReference type="AlphaFoldDB" id="A0AAV3ZBT9"/>
<keyword evidence="1" id="KW-0472">Membrane</keyword>
<evidence type="ECO:0000313" key="3">
    <source>
        <dbReference type="Proteomes" id="UP000735302"/>
    </source>
</evidence>
<name>A0AAV3ZBT9_9GAST</name>
<feature type="transmembrane region" description="Helical" evidence="1">
    <location>
        <begin position="26"/>
        <end position="49"/>
    </location>
</feature>
<sequence length="117" mass="12831">MRWLAVLLANRSEERHGGAARKVRPFSFAGIAGNATCLVCTLAVFSFTLQNMPIERAISGKARVQSLDISILLIYSPSRFKFKQKGSNTGTNFSYSGHTCAAGRLYCAFLICYDDPS</sequence>
<evidence type="ECO:0000256" key="1">
    <source>
        <dbReference type="SAM" id="Phobius"/>
    </source>
</evidence>
<accession>A0AAV3ZBT9</accession>
<evidence type="ECO:0000313" key="2">
    <source>
        <dbReference type="EMBL" id="GFN91882.1"/>
    </source>
</evidence>
<organism evidence="2 3">
    <name type="scientific">Plakobranchus ocellatus</name>
    <dbReference type="NCBI Taxonomy" id="259542"/>
    <lineage>
        <taxon>Eukaryota</taxon>
        <taxon>Metazoa</taxon>
        <taxon>Spiralia</taxon>
        <taxon>Lophotrochozoa</taxon>
        <taxon>Mollusca</taxon>
        <taxon>Gastropoda</taxon>
        <taxon>Heterobranchia</taxon>
        <taxon>Euthyneura</taxon>
        <taxon>Panpulmonata</taxon>
        <taxon>Sacoglossa</taxon>
        <taxon>Placobranchoidea</taxon>
        <taxon>Plakobranchidae</taxon>
        <taxon>Plakobranchus</taxon>
    </lineage>
</organism>
<dbReference type="EMBL" id="BLXT01002187">
    <property type="protein sequence ID" value="GFN91882.1"/>
    <property type="molecule type" value="Genomic_DNA"/>
</dbReference>
<gene>
    <name evidence="2" type="ORF">PoB_001838800</name>
</gene>
<keyword evidence="1" id="KW-1133">Transmembrane helix</keyword>
<keyword evidence="1" id="KW-0812">Transmembrane</keyword>
<proteinExistence type="predicted"/>
<protein>
    <submittedName>
        <fullName evidence="2">Uncharacterized protein</fullName>
    </submittedName>
</protein>
<keyword evidence="3" id="KW-1185">Reference proteome</keyword>
<comment type="caution">
    <text evidence="2">The sequence shown here is derived from an EMBL/GenBank/DDBJ whole genome shotgun (WGS) entry which is preliminary data.</text>
</comment>
<dbReference type="Proteomes" id="UP000735302">
    <property type="component" value="Unassembled WGS sequence"/>
</dbReference>
<reference evidence="2 3" key="1">
    <citation type="journal article" date="2021" name="Elife">
        <title>Chloroplast acquisition without the gene transfer in kleptoplastic sea slugs, Plakobranchus ocellatus.</title>
        <authorList>
            <person name="Maeda T."/>
            <person name="Takahashi S."/>
            <person name="Yoshida T."/>
            <person name="Shimamura S."/>
            <person name="Takaki Y."/>
            <person name="Nagai Y."/>
            <person name="Toyoda A."/>
            <person name="Suzuki Y."/>
            <person name="Arimoto A."/>
            <person name="Ishii H."/>
            <person name="Satoh N."/>
            <person name="Nishiyama T."/>
            <person name="Hasebe M."/>
            <person name="Maruyama T."/>
            <person name="Minagawa J."/>
            <person name="Obokata J."/>
            <person name="Shigenobu S."/>
        </authorList>
    </citation>
    <scope>NUCLEOTIDE SEQUENCE [LARGE SCALE GENOMIC DNA]</scope>
</reference>